<reference evidence="3 4" key="1">
    <citation type="submission" date="2018-10" db="EMBL/GenBank/DDBJ databases">
        <authorList>
            <consortium name="Pathogen Informatics"/>
        </authorList>
    </citation>
    <scope>NUCLEOTIDE SEQUENCE [LARGE SCALE GENOMIC DNA]</scope>
</reference>
<evidence type="ECO:0000256" key="1">
    <source>
        <dbReference type="SAM" id="MobiDB-lite"/>
    </source>
</evidence>
<name>A0A0R3U2B5_MESCO</name>
<dbReference type="Proteomes" id="UP000267029">
    <property type="component" value="Unassembled WGS sequence"/>
</dbReference>
<feature type="chain" id="PRO_5030017387" description="Eggshell protein" evidence="2">
    <location>
        <begin position="18"/>
        <end position="227"/>
    </location>
</feature>
<evidence type="ECO:0000313" key="4">
    <source>
        <dbReference type="Proteomes" id="UP000267029"/>
    </source>
</evidence>
<keyword evidence="4" id="KW-1185">Reference proteome</keyword>
<gene>
    <name evidence="3" type="ORF">MCOS_LOCUS587</name>
</gene>
<evidence type="ECO:0008006" key="5">
    <source>
        <dbReference type="Google" id="ProtNLM"/>
    </source>
</evidence>
<dbReference type="EMBL" id="UXSR01000053">
    <property type="protein sequence ID" value="VDD74584.1"/>
    <property type="molecule type" value="Genomic_DNA"/>
</dbReference>
<feature type="compositionally biased region" description="Polar residues" evidence="1">
    <location>
        <begin position="42"/>
        <end position="64"/>
    </location>
</feature>
<feature type="compositionally biased region" description="Basic and acidic residues" evidence="1">
    <location>
        <begin position="97"/>
        <end position="120"/>
    </location>
</feature>
<evidence type="ECO:0000256" key="2">
    <source>
        <dbReference type="SAM" id="SignalP"/>
    </source>
</evidence>
<proteinExistence type="predicted"/>
<feature type="region of interest" description="Disordered" evidence="1">
    <location>
        <begin position="188"/>
        <end position="227"/>
    </location>
</feature>
<sequence>MARLFVLLVLCAFVVSAAPQENSLHARIRACKFHLGVDVHRTTPSRPGSKDQSSGHSGSRSTLPPDSGRGLRDARLPEYGSRRPGCNICGHGLGSRNDEKRDYLPDSDSRGGEHYSREHGTQGSEMAGYGSGSRGIMGSSHGLGSHGRGFGLYSTGGSNYGHGSTGGKPFDQDIAFVGASGQTNYDTEDRYHGFGIGDTESQKYGMEDRSSGFSSYGSGLHESAADE</sequence>
<keyword evidence="2" id="KW-0732">Signal</keyword>
<evidence type="ECO:0000313" key="3">
    <source>
        <dbReference type="EMBL" id="VDD74584.1"/>
    </source>
</evidence>
<feature type="region of interest" description="Disordered" evidence="1">
    <location>
        <begin position="97"/>
        <end position="142"/>
    </location>
</feature>
<accession>A0A0R3U2B5</accession>
<organism evidence="3 4">
    <name type="scientific">Mesocestoides corti</name>
    <name type="common">Flatworm</name>
    <dbReference type="NCBI Taxonomy" id="53468"/>
    <lineage>
        <taxon>Eukaryota</taxon>
        <taxon>Metazoa</taxon>
        <taxon>Spiralia</taxon>
        <taxon>Lophotrochozoa</taxon>
        <taxon>Platyhelminthes</taxon>
        <taxon>Cestoda</taxon>
        <taxon>Eucestoda</taxon>
        <taxon>Cyclophyllidea</taxon>
        <taxon>Mesocestoididae</taxon>
        <taxon>Mesocestoides</taxon>
    </lineage>
</organism>
<protein>
    <recommendedName>
        <fullName evidence="5">Eggshell protein</fullName>
    </recommendedName>
</protein>
<dbReference type="AlphaFoldDB" id="A0A0R3U2B5"/>
<feature type="region of interest" description="Disordered" evidence="1">
    <location>
        <begin position="39"/>
        <end position="79"/>
    </location>
</feature>
<feature type="signal peptide" evidence="2">
    <location>
        <begin position="1"/>
        <end position="17"/>
    </location>
</feature>